<protein>
    <submittedName>
        <fullName evidence="7">Amino acid ABC transporter substrate-binding protein</fullName>
    </submittedName>
</protein>
<dbReference type="PROSITE" id="PS51257">
    <property type="entry name" value="PROKAR_LIPOPROTEIN"/>
    <property type="match status" value="1"/>
</dbReference>
<dbReference type="Gene3D" id="3.40.190.10">
    <property type="entry name" value="Periplasmic binding protein-like II"/>
    <property type="match status" value="2"/>
</dbReference>
<dbReference type="CDD" id="cd13692">
    <property type="entry name" value="PBP2_BztA"/>
    <property type="match status" value="1"/>
</dbReference>
<gene>
    <name evidence="7" type="ORF">VB738_03610</name>
</gene>
<dbReference type="InterPro" id="IPR051455">
    <property type="entry name" value="Bact_solute-bind_prot3"/>
</dbReference>
<name>A0ABU5RRG2_9CYAN</name>
<sequence>MFWNRTRTLGASLLAAGLLAGCAGEDGGVQSQKLSTITGRGKLICGVEGKLPGFSFVGPDGKYLGLDVDVCKAVAAAVLGDPEKVEYRDLNSSERFAALASGEVDLLSRNTTMTLSRDAAGGNGLSFAPTTFYDGQGVLVPVASGIKDLKGLAGKPICVESGTTTELNLADRMREQNIPYTPLKFQTSDQTFAAYLGDRCVAVTSDRSQLAGKRTSFPKPDDHTLLPVVMSKEPLSPATVNGDPAWADAVRWIVFGLMQAEESGITQANVDAKLAEAKANTNQADLRRFLGVEGDFGKQLGLPPDFVVKAVKAVGNYGEIFDRNVGPASALKLDRGLNRQWKDGGLIYSPPFR</sequence>
<evidence type="ECO:0000256" key="5">
    <source>
        <dbReference type="SAM" id="SignalP"/>
    </source>
</evidence>
<evidence type="ECO:0000259" key="6">
    <source>
        <dbReference type="SMART" id="SM00062"/>
    </source>
</evidence>
<keyword evidence="3 5" id="KW-0732">Signal</keyword>
<organism evidence="7 8">
    <name type="scientific">Cyanobium gracile UHCC 0139</name>
    <dbReference type="NCBI Taxonomy" id="3110308"/>
    <lineage>
        <taxon>Bacteria</taxon>
        <taxon>Bacillati</taxon>
        <taxon>Cyanobacteriota</taxon>
        <taxon>Cyanophyceae</taxon>
        <taxon>Synechococcales</taxon>
        <taxon>Prochlorococcaceae</taxon>
        <taxon>Cyanobium</taxon>
    </lineage>
</organism>
<comment type="caution">
    <text evidence="7">The sequence shown here is derived from an EMBL/GenBank/DDBJ whole genome shotgun (WGS) entry which is preliminary data.</text>
</comment>
<feature type="chain" id="PRO_5045057591" evidence="5">
    <location>
        <begin position="24"/>
        <end position="353"/>
    </location>
</feature>
<dbReference type="RefSeq" id="WP_323304451.1">
    <property type="nucleotide sequence ID" value="NZ_JAYGHX010000002.1"/>
</dbReference>
<keyword evidence="8" id="KW-1185">Reference proteome</keyword>
<reference evidence="7 8" key="1">
    <citation type="submission" date="2023-12" db="EMBL/GenBank/DDBJ databases">
        <title>Baltic Sea Cyanobacteria.</title>
        <authorList>
            <person name="Delbaje E."/>
            <person name="Fewer D.P."/>
            <person name="Shishido T.K."/>
        </authorList>
    </citation>
    <scope>NUCLEOTIDE SEQUENCE [LARGE SCALE GENOMIC DNA]</scope>
    <source>
        <strain evidence="7 8">UHCC 0139</strain>
    </source>
</reference>
<dbReference type="SUPFAM" id="SSF53850">
    <property type="entry name" value="Periplasmic binding protein-like II"/>
    <property type="match status" value="1"/>
</dbReference>
<feature type="domain" description="Solute-binding protein family 3/N-terminal" evidence="6">
    <location>
        <begin position="42"/>
        <end position="273"/>
    </location>
</feature>
<dbReference type="Pfam" id="PF00497">
    <property type="entry name" value="SBP_bac_3"/>
    <property type="match status" value="1"/>
</dbReference>
<evidence type="ECO:0000313" key="8">
    <source>
        <dbReference type="Proteomes" id="UP001304461"/>
    </source>
</evidence>
<accession>A0ABU5RRG2</accession>
<dbReference type="EMBL" id="JAYGHX010000002">
    <property type="protein sequence ID" value="MEA5390342.1"/>
    <property type="molecule type" value="Genomic_DNA"/>
</dbReference>
<dbReference type="PANTHER" id="PTHR30085">
    <property type="entry name" value="AMINO ACID ABC TRANSPORTER PERMEASE"/>
    <property type="match status" value="1"/>
</dbReference>
<dbReference type="InterPro" id="IPR001638">
    <property type="entry name" value="Solute-binding_3/MltF_N"/>
</dbReference>
<feature type="signal peptide" evidence="5">
    <location>
        <begin position="1"/>
        <end position="23"/>
    </location>
</feature>
<evidence type="ECO:0000256" key="4">
    <source>
        <dbReference type="RuleBase" id="RU003744"/>
    </source>
</evidence>
<comment type="similarity">
    <text evidence="1 4">Belongs to the bacterial solute-binding protein 3 family.</text>
</comment>
<dbReference type="PANTHER" id="PTHR30085:SF7">
    <property type="entry name" value="AMINO-ACID ABC TRANSPORTER-BINDING PROTEIN YHDW-RELATED"/>
    <property type="match status" value="1"/>
</dbReference>
<dbReference type="Proteomes" id="UP001304461">
    <property type="component" value="Unassembled WGS sequence"/>
</dbReference>
<dbReference type="PROSITE" id="PS01039">
    <property type="entry name" value="SBP_BACTERIAL_3"/>
    <property type="match status" value="1"/>
</dbReference>
<evidence type="ECO:0000256" key="2">
    <source>
        <dbReference type="ARBA" id="ARBA00022448"/>
    </source>
</evidence>
<proteinExistence type="inferred from homology"/>
<dbReference type="SMART" id="SM00062">
    <property type="entry name" value="PBPb"/>
    <property type="match status" value="1"/>
</dbReference>
<evidence type="ECO:0000256" key="1">
    <source>
        <dbReference type="ARBA" id="ARBA00010333"/>
    </source>
</evidence>
<dbReference type="InterPro" id="IPR018313">
    <property type="entry name" value="SBP_3_CS"/>
</dbReference>
<evidence type="ECO:0000256" key="3">
    <source>
        <dbReference type="ARBA" id="ARBA00022729"/>
    </source>
</evidence>
<evidence type="ECO:0000313" key="7">
    <source>
        <dbReference type="EMBL" id="MEA5390342.1"/>
    </source>
</evidence>
<keyword evidence="2" id="KW-0813">Transport</keyword>